<dbReference type="InterPro" id="IPR011257">
    <property type="entry name" value="DNA_glycosylase"/>
</dbReference>
<dbReference type="GO" id="GO:0006281">
    <property type="term" value="P:DNA repair"/>
    <property type="evidence" value="ECO:0007669"/>
    <property type="project" value="InterPro"/>
</dbReference>
<feature type="region of interest" description="Disordered" evidence="1">
    <location>
        <begin position="304"/>
        <end position="329"/>
    </location>
</feature>
<dbReference type="Gene3D" id="1.10.1670.10">
    <property type="entry name" value="Helix-hairpin-Helix base-excision DNA repair enzymes (C-terminal)"/>
    <property type="match status" value="1"/>
</dbReference>
<gene>
    <name evidence="2" type="ordered locus">Adeh_2557</name>
</gene>
<accession>Q2IL00</accession>
<dbReference type="NCBIfam" id="TIGR02757">
    <property type="entry name" value="TIGR02757 family protein"/>
    <property type="match status" value="1"/>
</dbReference>
<dbReference type="EMBL" id="CP000251">
    <property type="protein sequence ID" value="ABC82327.1"/>
    <property type="molecule type" value="Genomic_DNA"/>
</dbReference>
<evidence type="ECO:0008006" key="4">
    <source>
        <dbReference type="Google" id="ProtNLM"/>
    </source>
</evidence>
<dbReference type="Proteomes" id="UP000001935">
    <property type="component" value="Chromosome"/>
</dbReference>
<reference evidence="2" key="1">
    <citation type="submission" date="2006-01" db="EMBL/GenBank/DDBJ databases">
        <title>Complete sequence of Anaeromyxobacter dehalogenans 2CP-C.</title>
        <authorList>
            <consortium name="US DOE Joint Genome Institute"/>
            <person name="Copeland A."/>
            <person name="Lucas S."/>
            <person name="Lapidus A."/>
            <person name="Barry K."/>
            <person name="Detter J.C."/>
            <person name="Glavina T."/>
            <person name="Hammon N."/>
            <person name="Israni S."/>
            <person name="Pitluck S."/>
            <person name="Brettin T."/>
            <person name="Bruce D."/>
            <person name="Han C."/>
            <person name="Tapia R."/>
            <person name="Gilna P."/>
            <person name="Kiss H."/>
            <person name="Schmutz J."/>
            <person name="Larimer F."/>
            <person name="Land M."/>
            <person name="Kyrpides N."/>
            <person name="Anderson I."/>
            <person name="Sanford R.A."/>
            <person name="Ritalahti K.M."/>
            <person name="Thomas H.S."/>
            <person name="Kirby J.R."/>
            <person name="Zhulin I.B."/>
            <person name="Loeffler F.E."/>
            <person name="Richardson P."/>
        </authorList>
    </citation>
    <scope>NUCLEOTIDE SEQUENCE</scope>
    <source>
        <strain evidence="2">2CP-C</strain>
    </source>
</reference>
<evidence type="ECO:0000256" key="1">
    <source>
        <dbReference type="SAM" id="MobiDB-lite"/>
    </source>
</evidence>
<organism evidence="2 3">
    <name type="scientific">Anaeromyxobacter dehalogenans (strain 2CP-C)</name>
    <dbReference type="NCBI Taxonomy" id="290397"/>
    <lineage>
        <taxon>Bacteria</taxon>
        <taxon>Pseudomonadati</taxon>
        <taxon>Myxococcota</taxon>
        <taxon>Myxococcia</taxon>
        <taxon>Myxococcales</taxon>
        <taxon>Cystobacterineae</taxon>
        <taxon>Anaeromyxobacteraceae</taxon>
        <taxon>Anaeromyxobacter</taxon>
    </lineage>
</organism>
<dbReference type="HOGENOM" id="CLU_064298_0_0_7"/>
<dbReference type="InterPro" id="IPR023170">
    <property type="entry name" value="HhH_base_excis_C"/>
</dbReference>
<dbReference type="RefSeq" id="WP_011421609.1">
    <property type="nucleotide sequence ID" value="NC_007760.1"/>
</dbReference>
<dbReference type="GO" id="GO:0003824">
    <property type="term" value="F:catalytic activity"/>
    <property type="evidence" value="ECO:0007669"/>
    <property type="project" value="InterPro"/>
</dbReference>
<dbReference type="InterPro" id="IPR014127">
    <property type="entry name" value="CHP02757"/>
</dbReference>
<dbReference type="KEGG" id="ade:Adeh_2557"/>
<sequence length="329" mass="35004">MPRRAAAFPAARAEALRPLLERLDRSLDRAARIAADPVEFPRAFRDPADAEVAGLVAVSLAYGRADLFKPVVARVLAAMGPSPARFCEAFAAAPDPAAFEGVVYRFNRPPDLAALAAAIGAVRRRHGGLGRRLGALFLEAGGGPAALRPALARLAADLRDAPEARALLRGRGPRGLRHLLPDPAGPGASKRWNLYLRWMVRGPDAVDLGLWREVPASALVVPLDTHVHRVARALGLTARRDASWRTAEEITAALRRVDPADPVRFDFALCHLGMSGLCPARRDPARCEACALGAACLARARGVSGTRGARPSGSARAGTSSPRRRRAAR</sequence>
<evidence type="ECO:0000313" key="3">
    <source>
        <dbReference type="Proteomes" id="UP000001935"/>
    </source>
</evidence>
<name>Q2IL00_ANADE</name>
<dbReference type="OrthoDB" id="9773332at2"/>
<dbReference type="eggNOG" id="COG0177">
    <property type="taxonomic scope" value="Bacteria"/>
</dbReference>
<dbReference type="AlphaFoldDB" id="Q2IL00"/>
<dbReference type="Pfam" id="PF09674">
    <property type="entry name" value="DUF2400"/>
    <property type="match status" value="1"/>
</dbReference>
<proteinExistence type="predicted"/>
<dbReference type="STRING" id="290397.Adeh_2557"/>
<evidence type="ECO:0000313" key="2">
    <source>
        <dbReference type="EMBL" id="ABC82327.1"/>
    </source>
</evidence>
<protein>
    <recommendedName>
        <fullName evidence="4">TIGR02757 family protein</fullName>
    </recommendedName>
</protein>
<dbReference type="SUPFAM" id="SSF48150">
    <property type="entry name" value="DNA-glycosylase"/>
    <property type="match status" value="1"/>
</dbReference>